<evidence type="ECO:0000256" key="3">
    <source>
        <dbReference type="ARBA" id="ARBA00022989"/>
    </source>
</evidence>
<dbReference type="RefSeq" id="WP_080021620.1">
    <property type="nucleotide sequence ID" value="NZ_LTAY01000015.1"/>
</dbReference>
<evidence type="ECO:0000259" key="6">
    <source>
        <dbReference type="Pfam" id="PF04932"/>
    </source>
</evidence>
<comment type="caution">
    <text evidence="7">The sequence shown here is derived from an EMBL/GenBank/DDBJ whole genome shotgun (WGS) entry which is preliminary data.</text>
</comment>
<evidence type="ECO:0000256" key="5">
    <source>
        <dbReference type="SAM" id="Phobius"/>
    </source>
</evidence>
<feature type="transmembrane region" description="Helical" evidence="5">
    <location>
        <begin position="88"/>
        <end position="109"/>
    </location>
</feature>
<feature type="transmembrane region" description="Helical" evidence="5">
    <location>
        <begin position="359"/>
        <end position="377"/>
    </location>
</feature>
<dbReference type="AlphaFoldDB" id="A0A1V4T0K7"/>
<feature type="transmembrane region" description="Helical" evidence="5">
    <location>
        <begin position="217"/>
        <end position="235"/>
    </location>
</feature>
<dbReference type="OrthoDB" id="2063238at2"/>
<evidence type="ECO:0000313" key="7">
    <source>
        <dbReference type="EMBL" id="OPX50374.1"/>
    </source>
</evidence>
<name>A0A1V4T0K7_9CLOT</name>
<keyword evidence="2 5" id="KW-0812">Transmembrane</keyword>
<proteinExistence type="predicted"/>
<feature type="transmembrane region" description="Helical" evidence="5">
    <location>
        <begin position="191"/>
        <end position="208"/>
    </location>
</feature>
<feature type="transmembrane region" description="Helical" evidence="5">
    <location>
        <begin position="62"/>
        <end position="82"/>
    </location>
</feature>
<dbReference type="GO" id="GO:0016020">
    <property type="term" value="C:membrane"/>
    <property type="evidence" value="ECO:0007669"/>
    <property type="project" value="UniProtKB-SubCell"/>
</dbReference>
<keyword evidence="3 5" id="KW-1133">Transmembrane helix</keyword>
<keyword evidence="4 5" id="KW-0472">Membrane</keyword>
<comment type="subcellular location">
    <subcellularLocation>
        <location evidence="1">Membrane</location>
        <topology evidence="1">Multi-pass membrane protein</topology>
    </subcellularLocation>
</comment>
<feature type="domain" description="O-antigen ligase-related" evidence="6">
    <location>
        <begin position="226"/>
        <end position="368"/>
    </location>
</feature>
<feature type="transmembrane region" description="Helical" evidence="5">
    <location>
        <begin position="7"/>
        <end position="29"/>
    </location>
</feature>
<evidence type="ECO:0000256" key="1">
    <source>
        <dbReference type="ARBA" id="ARBA00004141"/>
    </source>
</evidence>
<feature type="transmembrane region" description="Helical" evidence="5">
    <location>
        <begin position="406"/>
        <end position="423"/>
    </location>
</feature>
<feature type="transmembrane region" description="Helical" evidence="5">
    <location>
        <begin position="266"/>
        <end position="288"/>
    </location>
</feature>
<reference evidence="7 8" key="1">
    <citation type="submission" date="2016-02" db="EMBL/GenBank/DDBJ databases">
        <title>Genome sequence of Clostridium thermobutyricum DSM 4928.</title>
        <authorList>
            <person name="Poehlein A."/>
            <person name="Daniel R."/>
        </authorList>
    </citation>
    <scope>NUCLEOTIDE SEQUENCE [LARGE SCALE GENOMIC DNA]</scope>
    <source>
        <strain evidence="7 8">DSM 4928</strain>
    </source>
</reference>
<evidence type="ECO:0000313" key="8">
    <source>
        <dbReference type="Proteomes" id="UP000191448"/>
    </source>
</evidence>
<feature type="transmembrane region" description="Helical" evidence="5">
    <location>
        <begin position="241"/>
        <end position="259"/>
    </location>
</feature>
<dbReference type="PANTHER" id="PTHR37422:SF13">
    <property type="entry name" value="LIPOPOLYSACCHARIDE BIOSYNTHESIS PROTEIN PA4999-RELATED"/>
    <property type="match status" value="1"/>
</dbReference>
<dbReference type="EMBL" id="LTAY01000015">
    <property type="protein sequence ID" value="OPX50374.1"/>
    <property type="molecule type" value="Genomic_DNA"/>
</dbReference>
<dbReference type="InterPro" id="IPR007016">
    <property type="entry name" value="O-antigen_ligase-rel_domated"/>
</dbReference>
<feature type="transmembrane region" description="Helical" evidence="5">
    <location>
        <begin position="35"/>
        <end position="55"/>
    </location>
</feature>
<dbReference type="Pfam" id="PF04932">
    <property type="entry name" value="Wzy_C"/>
    <property type="match status" value="1"/>
</dbReference>
<feature type="transmembrane region" description="Helical" evidence="5">
    <location>
        <begin position="384"/>
        <end position="400"/>
    </location>
</feature>
<protein>
    <recommendedName>
        <fullName evidence="6">O-antigen ligase-related domain-containing protein</fullName>
    </recommendedName>
</protein>
<evidence type="ECO:0000256" key="4">
    <source>
        <dbReference type="ARBA" id="ARBA00023136"/>
    </source>
</evidence>
<gene>
    <name evidence="7" type="ORF">CLTHE_02310</name>
</gene>
<sequence>MYIKEKVISILEYLLAFCIIVNANTVWNFSYCSQYLWIYTIIILYLIIILSVKHIKKNKGRLFILGILLIIISSYNAIFIMINGRSKGTFIIDFMAILLGFVIYSLICINKEDRYRLLLKISNIVVILAIISLVFYFGGTIFKYFKPTEYIPYHWGFTRKIPSYHNIYYETQDVLIGGKVFTRNTGIFTEAPMYGFSLSIALITELFIRKIKGFKNLIIFFISMPILIFTILTTLSTTAIGVMSVAIPIRILISIINNLKKSKKIVLVNIILLIIVAFIGLKVGGYFLHNKIQNSAHNKYGSFAVRKDDFKVGYKVWKENKIWGVGFDQYQYVQQQMNFIGRGSNIGGSSALMKVMPEGGIVLLILYIIPFVLAMLYGIKKKDLCVISIFIFVYILFAVTEIQYRYMMIYFLALGYSYILTIKKDKCLKENNK</sequence>
<organism evidence="7 8">
    <name type="scientific">Clostridium thermobutyricum DSM 4928</name>
    <dbReference type="NCBI Taxonomy" id="1121339"/>
    <lineage>
        <taxon>Bacteria</taxon>
        <taxon>Bacillati</taxon>
        <taxon>Bacillota</taxon>
        <taxon>Clostridia</taxon>
        <taxon>Eubacteriales</taxon>
        <taxon>Clostridiaceae</taxon>
        <taxon>Clostridium</taxon>
    </lineage>
</organism>
<accession>A0A1V4T0K7</accession>
<dbReference type="PANTHER" id="PTHR37422">
    <property type="entry name" value="TEICHURONIC ACID BIOSYNTHESIS PROTEIN TUAE"/>
    <property type="match status" value="1"/>
</dbReference>
<feature type="transmembrane region" description="Helical" evidence="5">
    <location>
        <begin position="121"/>
        <end position="145"/>
    </location>
</feature>
<dbReference type="Proteomes" id="UP000191448">
    <property type="component" value="Unassembled WGS sequence"/>
</dbReference>
<evidence type="ECO:0000256" key="2">
    <source>
        <dbReference type="ARBA" id="ARBA00022692"/>
    </source>
</evidence>
<dbReference type="InterPro" id="IPR051533">
    <property type="entry name" value="WaaL-like"/>
</dbReference>